<dbReference type="Gene3D" id="3.40.50.1820">
    <property type="entry name" value="alpha/beta hydrolase"/>
    <property type="match status" value="1"/>
</dbReference>
<evidence type="ECO:0000313" key="1">
    <source>
        <dbReference type="Proteomes" id="UP000887577"/>
    </source>
</evidence>
<name>A0A914Y5A4_9BILA</name>
<dbReference type="Proteomes" id="UP000887577">
    <property type="component" value="Unplaced"/>
</dbReference>
<dbReference type="InterPro" id="IPR010463">
    <property type="entry name" value="DUF1057"/>
</dbReference>
<dbReference type="WBParaSite" id="PSU_v2.g13953.t1">
    <property type="protein sequence ID" value="PSU_v2.g13953.t1"/>
    <property type="gene ID" value="PSU_v2.g13953"/>
</dbReference>
<evidence type="ECO:0000313" key="2">
    <source>
        <dbReference type="WBParaSite" id="PSU_v2.g13953.t1"/>
    </source>
</evidence>
<dbReference type="SUPFAM" id="SSF53474">
    <property type="entry name" value="alpha/beta-Hydrolases"/>
    <property type="match status" value="1"/>
</dbReference>
<accession>A0A914Y5A4</accession>
<dbReference type="AlphaFoldDB" id="A0A914Y5A4"/>
<sequence>MLLSFSLKQFRSFSSASSSASVMIEKSLYSLPISIKNNLGELISINAVYQDSIPEGSNRGICIGLHGCPGSHIDFKYIEPLLTNSGVRFIGINYPGLGFSSYDERLKNDNFERNQFVQKIIDGLNLKNNLVFIGHSRGTENALMAAAANQEKTKGLILLNPIGISVHRGIRPRWRVHLLAKMWEPQQFRFISNWLLHRIYNYLKLKVQNGEEAGVCIQNMDTVALEKQKPYIDAVNNSSIKVLLASGGKDWLIEGWISKEFMSLFRDIKVFETLTVGDEPKIIKNVLNQMDAAGTKSIGVFFINENHFLQKFRAKLVKEFIVKCLDSKK</sequence>
<proteinExistence type="predicted"/>
<dbReference type="InterPro" id="IPR029058">
    <property type="entry name" value="AB_hydrolase_fold"/>
</dbReference>
<keyword evidence="1" id="KW-1185">Reference proteome</keyword>
<reference evidence="2" key="1">
    <citation type="submission" date="2022-11" db="UniProtKB">
        <authorList>
            <consortium name="WormBaseParasite"/>
        </authorList>
    </citation>
    <scope>IDENTIFICATION</scope>
</reference>
<dbReference type="Pfam" id="PF06342">
    <property type="entry name" value="DUF1057"/>
    <property type="match status" value="1"/>
</dbReference>
<dbReference type="PANTHER" id="PTHR47533:SF4">
    <property type="entry name" value="AB HYDROLASE-1 DOMAIN-CONTAINING PROTEIN"/>
    <property type="match status" value="1"/>
</dbReference>
<dbReference type="PANTHER" id="PTHR47533">
    <property type="entry name" value="PROTEIN CBG21859"/>
    <property type="match status" value="1"/>
</dbReference>
<organism evidence="1 2">
    <name type="scientific">Panagrolaimus superbus</name>
    <dbReference type="NCBI Taxonomy" id="310955"/>
    <lineage>
        <taxon>Eukaryota</taxon>
        <taxon>Metazoa</taxon>
        <taxon>Ecdysozoa</taxon>
        <taxon>Nematoda</taxon>
        <taxon>Chromadorea</taxon>
        <taxon>Rhabditida</taxon>
        <taxon>Tylenchina</taxon>
        <taxon>Panagrolaimomorpha</taxon>
        <taxon>Panagrolaimoidea</taxon>
        <taxon>Panagrolaimidae</taxon>
        <taxon>Panagrolaimus</taxon>
    </lineage>
</organism>
<protein>
    <submittedName>
        <fullName evidence="2">AB hydrolase-1 domain-containing protein</fullName>
    </submittedName>
</protein>